<organism evidence="6 7">
    <name type="scientific">Sphaerisporangium melleum</name>
    <dbReference type="NCBI Taxonomy" id="321316"/>
    <lineage>
        <taxon>Bacteria</taxon>
        <taxon>Bacillati</taxon>
        <taxon>Actinomycetota</taxon>
        <taxon>Actinomycetes</taxon>
        <taxon>Streptosporangiales</taxon>
        <taxon>Streptosporangiaceae</taxon>
        <taxon>Sphaerisporangium</taxon>
    </lineage>
</organism>
<dbReference type="Pfam" id="PF02746">
    <property type="entry name" value="MR_MLE_N"/>
    <property type="match status" value="1"/>
</dbReference>
<dbReference type="RefSeq" id="WP_189164958.1">
    <property type="nucleotide sequence ID" value="NZ_BMNT01000024.1"/>
</dbReference>
<proteinExistence type="predicted"/>
<dbReference type="Pfam" id="PF13378">
    <property type="entry name" value="MR_MLE_C"/>
    <property type="match status" value="1"/>
</dbReference>
<keyword evidence="7" id="KW-1185">Reference proteome</keyword>
<evidence type="ECO:0000256" key="3">
    <source>
        <dbReference type="ARBA" id="ARBA00022842"/>
    </source>
</evidence>
<dbReference type="GO" id="GO:0016052">
    <property type="term" value="P:carbohydrate catabolic process"/>
    <property type="evidence" value="ECO:0007669"/>
    <property type="project" value="TreeGrafter"/>
</dbReference>
<dbReference type="InterPro" id="IPR029065">
    <property type="entry name" value="Enolase_C-like"/>
</dbReference>
<protein>
    <submittedName>
        <fullName evidence="6">Racemase</fullName>
    </submittedName>
</protein>
<accession>A0A917RAK2</accession>
<dbReference type="SMART" id="SM00922">
    <property type="entry name" value="MR_MLE"/>
    <property type="match status" value="1"/>
</dbReference>
<evidence type="ECO:0000259" key="5">
    <source>
        <dbReference type="SMART" id="SM00922"/>
    </source>
</evidence>
<keyword evidence="3" id="KW-0460">Magnesium</keyword>
<dbReference type="EMBL" id="BMNT01000024">
    <property type="protein sequence ID" value="GGK97419.1"/>
    <property type="molecule type" value="Genomic_DNA"/>
</dbReference>
<dbReference type="SFLD" id="SFLDS00001">
    <property type="entry name" value="Enolase"/>
    <property type="match status" value="1"/>
</dbReference>
<feature type="domain" description="Mandelate racemase/muconate lactonizing enzyme C-terminal" evidence="5">
    <location>
        <begin position="137"/>
        <end position="237"/>
    </location>
</feature>
<comment type="caution">
    <text evidence="6">The sequence shown here is derived from an EMBL/GenBank/DDBJ whole genome shotgun (WGS) entry which is preliminary data.</text>
</comment>
<dbReference type="PANTHER" id="PTHR13794:SF58">
    <property type="entry name" value="MITOCHONDRIAL ENOLASE SUPERFAMILY MEMBER 1"/>
    <property type="match status" value="1"/>
</dbReference>
<evidence type="ECO:0000256" key="4">
    <source>
        <dbReference type="SAM" id="MobiDB-lite"/>
    </source>
</evidence>
<dbReference type="Gene3D" id="3.20.20.120">
    <property type="entry name" value="Enolase-like C-terminal domain"/>
    <property type="match status" value="1"/>
</dbReference>
<sequence>MKVTGYRSLTTGHDWGRLIGDANGVMPEQRTDVHVLILETDSGLEGVGLGAHGDVDRVFGAIEGEDPRAVSALYDRMIDRVFKTGHAGAAFGAIGAIDMALWDLKAKAADEPLWRTLGGRDRFVQGYASGLDIALDDDALVRLYERFAERGFSSAKLKGGRDLEHDLRRLTALRDVLRRNSAQPALMFDANESWNRSQAVRFISALEQVVDLTWVEEPVRRWDAAGLASVRQSIRAGVATGENLTGLEQYRPLLDADAIDIVQVGNVWGITHFLRVAAVAHSRDLPVSPVAYHTNPLAHAAVAVPNHLAFEVQDLSAPIGLDVDQEFQDGGIVLGDEPGLGIRVDEKQINAARAVDPPAATTGPHVRPSRAGLRLVPDSQRDGDRIGAAGERMVHQ</sequence>
<gene>
    <name evidence="6" type="ORF">GCM10007964_44620</name>
</gene>
<dbReference type="InterPro" id="IPR046945">
    <property type="entry name" value="RHMD-like"/>
</dbReference>
<evidence type="ECO:0000256" key="2">
    <source>
        <dbReference type="ARBA" id="ARBA00022723"/>
    </source>
</evidence>
<evidence type="ECO:0000313" key="6">
    <source>
        <dbReference type="EMBL" id="GGK97419.1"/>
    </source>
</evidence>
<dbReference type="GO" id="GO:0000287">
    <property type="term" value="F:magnesium ion binding"/>
    <property type="evidence" value="ECO:0007669"/>
    <property type="project" value="TreeGrafter"/>
</dbReference>
<evidence type="ECO:0000313" key="7">
    <source>
        <dbReference type="Proteomes" id="UP000645217"/>
    </source>
</evidence>
<dbReference type="SUPFAM" id="SSF51604">
    <property type="entry name" value="Enolase C-terminal domain-like"/>
    <property type="match status" value="1"/>
</dbReference>
<name>A0A917RAK2_9ACTN</name>
<reference evidence="6" key="1">
    <citation type="journal article" date="2014" name="Int. J. Syst. Evol. Microbiol.">
        <title>Complete genome sequence of Corynebacterium casei LMG S-19264T (=DSM 44701T), isolated from a smear-ripened cheese.</title>
        <authorList>
            <consortium name="US DOE Joint Genome Institute (JGI-PGF)"/>
            <person name="Walter F."/>
            <person name="Albersmeier A."/>
            <person name="Kalinowski J."/>
            <person name="Ruckert C."/>
        </authorList>
    </citation>
    <scope>NUCLEOTIDE SEQUENCE</scope>
    <source>
        <strain evidence="6">JCM 13064</strain>
    </source>
</reference>
<dbReference type="CDD" id="cd03316">
    <property type="entry name" value="MR_like"/>
    <property type="match status" value="1"/>
</dbReference>
<dbReference type="Gene3D" id="3.30.390.10">
    <property type="entry name" value="Enolase-like, N-terminal domain"/>
    <property type="match status" value="1"/>
</dbReference>
<feature type="region of interest" description="Disordered" evidence="4">
    <location>
        <begin position="356"/>
        <end position="396"/>
    </location>
</feature>
<dbReference type="GO" id="GO:0016836">
    <property type="term" value="F:hydro-lyase activity"/>
    <property type="evidence" value="ECO:0007669"/>
    <property type="project" value="TreeGrafter"/>
</dbReference>
<keyword evidence="2" id="KW-0479">Metal-binding</keyword>
<dbReference type="AlphaFoldDB" id="A0A917RAK2"/>
<dbReference type="InterPro" id="IPR036849">
    <property type="entry name" value="Enolase-like_C_sf"/>
</dbReference>
<dbReference type="InterPro" id="IPR013342">
    <property type="entry name" value="Mandelate_racemase_C"/>
</dbReference>
<dbReference type="PANTHER" id="PTHR13794">
    <property type="entry name" value="ENOLASE SUPERFAMILY, MANDELATE RACEMASE"/>
    <property type="match status" value="1"/>
</dbReference>
<dbReference type="SUPFAM" id="SSF54826">
    <property type="entry name" value="Enolase N-terminal domain-like"/>
    <property type="match status" value="1"/>
</dbReference>
<evidence type="ECO:0000256" key="1">
    <source>
        <dbReference type="ARBA" id="ARBA00001946"/>
    </source>
</evidence>
<reference evidence="6" key="2">
    <citation type="submission" date="2020-09" db="EMBL/GenBank/DDBJ databases">
        <authorList>
            <person name="Sun Q."/>
            <person name="Ohkuma M."/>
        </authorList>
    </citation>
    <scope>NUCLEOTIDE SEQUENCE</scope>
    <source>
        <strain evidence="6">JCM 13064</strain>
    </source>
</reference>
<dbReference type="InterPro" id="IPR013341">
    <property type="entry name" value="Mandelate_racemase_N_dom"/>
</dbReference>
<comment type="cofactor">
    <cofactor evidence="1">
        <name>Mg(2+)</name>
        <dbReference type="ChEBI" id="CHEBI:18420"/>
    </cofactor>
</comment>
<dbReference type="Proteomes" id="UP000645217">
    <property type="component" value="Unassembled WGS sequence"/>
</dbReference>
<dbReference type="InterPro" id="IPR029017">
    <property type="entry name" value="Enolase-like_N"/>
</dbReference>